<dbReference type="PROSITE" id="PS50043">
    <property type="entry name" value="HTH_LUXR_2"/>
    <property type="match status" value="1"/>
</dbReference>
<name>A0ABP9B2D2_9PSEU</name>
<dbReference type="PRINTS" id="PR00038">
    <property type="entry name" value="HTHLUXR"/>
</dbReference>
<protein>
    <submittedName>
        <fullName evidence="8">Response regulator transcription factor</fullName>
    </submittedName>
</protein>
<dbReference type="InterPro" id="IPR058245">
    <property type="entry name" value="NreC/VraR/RcsB-like_REC"/>
</dbReference>
<keyword evidence="4" id="KW-0804">Transcription</keyword>
<keyword evidence="9" id="KW-1185">Reference proteome</keyword>
<dbReference type="Proteomes" id="UP001500928">
    <property type="component" value="Unassembled WGS sequence"/>
</dbReference>
<sequence>MRVILADDAALFRSGLAGLLTDVGVEVVAEASDGPGLMAAVEATEPDAVVVDIRMPPTFVDEGVVAAEQLRRTRPRLAVLVLSAHVESGLAVRLLGAGSGRVGYLLKDRVTDVAALHQALVRLLDGQAVIDPDVVSGLLDRRVARSPLDQLSGRERDVLRAMAEGRSNAGIAAVLHLSERTVENHIAHLLTKLDIDADPEHHRRVRAVLLWLRDAARTH</sequence>
<dbReference type="PANTHER" id="PTHR43214:SF24">
    <property type="entry name" value="TRANSCRIPTIONAL REGULATORY PROTEIN NARL-RELATED"/>
    <property type="match status" value="1"/>
</dbReference>
<dbReference type="InterPro" id="IPR000792">
    <property type="entry name" value="Tscrpt_reg_LuxR_C"/>
</dbReference>
<dbReference type="InterPro" id="IPR011006">
    <property type="entry name" value="CheY-like_superfamily"/>
</dbReference>
<accession>A0ABP9B2D2</accession>
<evidence type="ECO:0000313" key="8">
    <source>
        <dbReference type="EMBL" id="GAA4788671.1"/>
    </source>
</evidence>
<evidence type="ECO:0000256" key="1">
    <source>
        <dbReference type="ARBA" id="ARBA00022553"/>
    </source>
</evidence>
<comment type="caution">
    <text evidence="8">The sequence shown here is derived from an EMBL/GenBank/DDBJ whole genome shotgun (WGS) entry which is preliminary data.</text>
</comment>
<evidence type="ECO:0000256" key="3">
    <source>
        <dbReference type="ARBA" id="ARBA00023125"/>
    </source>
</evidence>
<dbReference type="InterPro" id="IPR039420">
    <property type="entry name" value="WalR-like"/>
</dbReference>
<dbReference type="SUPFAM" id="SSF52172">
    <property type="entry name" value="CheY-like"/>
    <property type="match status" value="1"/>
</dbReference>
<dbReference type="SUPFAM" id="SSF46894">
    <property type="entry name" value="C-terminal effector domain of the bipartite response regulators"/>
    <property type="match status" value="1"/>
</dbReference>
<dbReference type="InterPro" id="IPR016032">
    <property type="entry name" value="Sig_transdc_resp-reg_C-effctor"/>
</dbReference>
<dbReference type="PROSITE" id="PS50110">
    <property type="entry name" value="RESPONSE_REGULATORY"/>
    <property type="match status" value="1"/>
</dbReference>
<gene>
    <name evidence="8" type="ORF">GCM10023200_24040</name>
</gene>
<keyword evidence="1 5" id="KW-0597">Phosphoprotein</keyword>
<dbReference type="SMART" id="SM00421">
    <property type="entry name" value="HTH_LUXR"/>
    <property type="match status" value="1"/>
</dbReference>
<feature type="domain" description="Response regulatory" evidence="7">
    <location>
        <begin position="2"/>
        <end position="122"/>
    </location>
</feature>
<feature type="modified residue" description="4-aspartylphosphate" evidence="5">
    <location>
        <position position="52"/>
    </location>
</feature>
<dbReference type="PROSITE" id="PS00622">
    <property type="entry name" value="HTH_LUXR_1"/>
    <property type="match status" value="1"/>
</dbReference>
<feature type="domain" description="HTH luxR-type" evidence="6">
    <location>
        <begin position="144"/>
        <end position="209"/>
    </location>
</feature>
<keyword evidence="2" id="KW-0805">Transcription regulation</keyword>
<evidence type="ECO:0000313" key="9">
    <source>
        <dbReference type="Proteomes" id="UP001500928"/>
    </source>
</evidence>
<dbReference type="SMART" id="SM00448">
    <property type="entry name" value="REC"/>
    <property type="match status" value="1"/>
</dbReference>
<evidence type="ECO:0000259" key="7">
    <source>
        <dbReference type="PROSITE" id="PS50110"/>
    </source>
</evidence>
<dbReference type="Gene3D" id="3.40.50.2300">
    <property type="match status" value="1"/>
</dbReference>
<organism evidence="8 9">
    <name type="scientific">Actinomycetospora chlora</name>
    <dbReference type="NCBI Taxonomy" id="663608"/>
    <lineage>
        <taxon>Bacteria</taxon>
        <taxon>Bacillati</taxon>
        <taxon>Actinomycetota</taxon>
        <taxon>Actinomycetes</taxon>
        <taxon>Pseudonocardiales</taxon>
        <taxon>Pseudonocardiaceae</taxon>
        <taxon>Actinomycetospora</taxon>
    </lineage>
</organism>
<dbReference type="Pfam" id="PF00196">
    <property type="entry name" value="GerE"/>
    <property type="match status" value="1"/>
</dbReference>
<dbReference type="EMBL" id="BAABHO010000016">
    <property type="protein sequence ID" value="GAA4788671.1"/>
    <property type="molecule type" value="Genomic_DNA"/>
</dbReference>
<keyword evidence="3" id="KW-0238">DNA-binding</keyword>
<evidence type="ECO:0000256" key="2">
    <source>
        <dbReference type="ARBA" id="ARBA00023015"/>
    </source>
</evidence>
<dbReference type="PANTHER" id="PTHR43214">
    <property type="entry name" value="TWO-COMPONENT RESPONSE REGULATOR"/>
    <property type="match status" value="1"/>
</dbReference>
<evidence type="ECO:0000259" key="6">
    <source>
        <dbReference type="PROSITE" id="PS50043"/>
    </source>
</evidence>
<dbReference type="CDD" id="cd06170">
    <property type="entry name" value="LuxR_C_like"/>
    <property type="match status" value="1"/>
</dbReference>
<reference evidence="9" key="1">
    <citation type="journal article" date="2019" name="Int. J. Syst. Evol. Microbiol.">
        <title>The Global Catalogue of Microorganisms (GCM) 10K type strain sequencing project: providing services to taxonomists for standard genome sequencing and annotation.</title>
        <authorList>
            <consortium name="The Broad Institute Genomics Platform"/>
            <consortium name="The Broad Institute Genome Sequencing Center for Infectious Disease"/>
            <person name="Wu L."/>
            <person name="Ma J."/>
        </authorList>
    </citation>
    <scope>NUCLEOTIDE SEQUENCE [LARGE SCALE GENOMIC DNA]</scope>
    <source>
        <strain evidence="9">JCM 17979</strain>
    </source>
</reference>
<evidence type="ECO:0000256" key="5">
    <source>
        <dbReference type="PROSITE-ProRule" id="PRU00169"/>
    </source>
</evidence>
<dbReference type="Pfam" id="PF00072">
    <property type="entry name" value="Response_reg"/>
    <property type="match status" value="1"/>
</dbReference>
<dbReference type="CDD" id="cd17535">
    <property type="entry name" value="REC_NarL-like"/>
    <property type="match status" value="1"/>
</dbReference>
<evidence type="ECO:0000256" key="4">
    <source>
        <dbReference type="ARBA" id="ARBA00023163"/>
    </source>
</evidence>
<dbReference type="InterPro" id="IPR001789">
    <property type="entry name" value="Sig_transdc_resp-reg_receiver"/>
</dbReference>
<proteinExistence type="predicted"/>